<feature type="domain" description="LytR/CpsA/Psr regulator C-terminal" evidence="4">
    <location>
        <begin position="495"/>
        <end position="578"/>
    </location>
</feature>
<protein>
    <submittedName>
        <fullName evidence="5">LCP family protein required for cell wall assembly</fullName>
    </submittedName>
</protein>
<dbReference type="InterPro" id="IPR027381">
    <property type="entry name" value="LytR/CpsA/Psr_C"/>
</dbReference>
<accession>A0A2S6GRN6</accession>
<dbReference type="AlphaFoldDB" id="A0A2S6GRN6"/>
<dbReference type="Gene3D" id="3.30.70.2390">
    <property type="match status" value="1"/>
</dbReference>
<gene>
    <name evidence="5" type="ORF">CLV40_10611</name>
</gene>
<dbReference type="Pfam" id="PF03816">
    <property type="entry name" value="LytR_cpsA_psr"/>
    <property type="match status" value="1"/>
</dbReference>
<feature type="region of interest" description="Disordered" evidence="2">
    <location>
        <begin position="1"/>
        <end position="32"/>
    </location>
</feature>
<comment type="similarity">
    <text evidence="1">Belongs to the LytR/CpsA/Psr (LCP) family.</text>
</comment>
<evidence type="ECO:0000256" key="2">
    <source>
        <dbReference type="SAM" id="MobiDB-lite"/>
    </source>
</evidence>
<evidence type="ECO:0000259" key="4">
    <source>
        <dbReference type="Pfam" id="PF13399"/>
    </source>
</evidence>
<dbReference type="Proteomes" id="UP000239203">
    <property type="component" value="Unassembled WGS sequence"/>
</dbReference>
<dbReference type="PANTHER" id="PTHR33392">
    <property type="entry name" value="POLYISOPRENYL-TEICHOIC ACID--PEPTIDOGLYCAN TEICHOIC ACID TRANSFERASE TAGU"/>
    <property type="match status" value="1"/>
</dbReference>
<proteinExistence type="inferred from homology"/>
<feature type="region of interest" description="Disordered" evidence="2">
    <location>
        <begin position="583"/>
        <end position="617"/>
    </location>
</feature>
<dbReference type="PANTHER" id="PTHR33392:SF6">
    <property type="entry name" value="POLYISOPRENYL-TEICHOIC ACID--PEPTIDOGLYCAN TEICHOIC ACID TRANSFERASE TAGU"/>
    <property type="match status" value="1"/>
</dbReference>
<dbReference type="NCBIfam" id="TIGR00350">
    <property type="entry name" value="lytR_cpsA_psr"/>
    <property type="match status" value="1"/>
</dbReference>
<dbReference type="EMBL" id="PTIX01000006">
    <property type="protein sequence ID" value="PPK67781.1"/>
    <property type="molecule type" value="Genomic_DNA"/>
</dbReference>
<reference evidence="5 6" key="1">
    <citation type="submission" date="2018-02" db="EMBL/GenBank/DDBJ databases">
        <title>Genomic Encyclopedia of Archaeal and Bacterial Type Strains, Phase II (KMG-II): from individual species to whole genera.</title>
        <authorList>
            <person name="Goeker M."/>
        </authorList>
    </citation>
    <scope>NUCLEOTIDE SEQUENCE [LARGE SCALE GENOMIC DNA]</scope>
    <source>
        <strain evidence="5 6">YU 961-1</strain>
    </source>
</reference>
<evidence type="ECO:0000259" key="3">
    <source>
        <dbReference type="Pfam" id="PF03816"/>
    </source>
</evidence>
<keyword evidence="6" id="KW-1185">Reference proteome</keyword>
<feature type="region of interest" description="Disordered" evidence="2">
    <location>
        <begin position="64"/>
        <end position="127"/>
    </location>
</feature>
<evidence type="ECO:0000313" key="6">
    <source>
        <dbReference type="Proteomes" id="UP000239203"/>
    </source>
</evidence>
<sequence>MPPKPDADAETPAEAPERVGLTPPPGTTPQELVGLTTEMEPIGEAVQKRRRVDQTLARFSKVHDELKAEEKARKSRKMKLTPWANDDDELEQKLDELSQPEPTEVVRPVSVDGPDAEAADEDEKPKRSRWSRITKVFSGSTAVLVFIGTGVGWGFKEYANGSIEQVRALVGDESVQNPQAQLGDENFLLVGSDTREGADAEEGVGDTQTVPGARSDTVMVAHIPADRSRVVIVNFPRDLEISRPACERFDSKAVRYTGDQSPAVKIAKMNTAYQVGGPLCVTKVVQELSGLHITRFLSIDFNGFRGMVDAVDGVNVCVEQPMFDTMLNKWIVQEPGKEVLLHGEQALDFVRARHVRGDKTSDYGRIKRQQRFLSSLLRKAMSGQLLFDPARLAQFTGAVTASTLGDNVNVDALANLGASLQNLEAGRVTFVTIPTVGLPNGRGNEVLRRDDAHALFQAIIDGEPLPGEAAAPPAPDNGTQQQAAPIREQVDPKTLKIQVLNGGNATGGIAKRTAERLGEFGFTVVQTGVGANVPKTVVRYGKGHEAAAQTLASTVPGAVMQEDPSMSGALVLVLGPEFAGQVAAPGGPGATPTTPAEPKPELPKNLATINGGDPTCA</sequence>
<dbReference type="Gene3D" id="3.40.630.190">
    <property type="entry name" value="LCP protein"/>
    <property type="match status" value="1"/>
</dbReference>
<evidence type="ECO:0000256" key="1">
    <source>
        <dbReference type="ARBA" id="ARBA00006068"/>
    </source>
</evidence>
<name>A0A2S6GRN6_9PSEU</name>
<evidence type="ECO:0000313" key="5">
    <source>
        <dbReference type="EMBL" id="PPK67781.1"/>
    </source>
</evidence>
<dbReference type="InterPro" id="IPR050922">
    <property type="entry name" value="LytR/CpsA/Psr_CW_biosynth"/>
</dbReference>
<feature type="region of interest" description="Disordered" evidence="2">
    <location>
        <begin position="465"/>
        <end position="489"/>
    </location>
</feature>
<organism evidence="5 6">
    <name type="scientific">Actinokineospora auranticolor</name>
    <dbReference type="NCBI Taxonomy" id="155976"/>
    <lineage>
        <taxon>Bacteria</taxon>
        <taxon>Bacillati</taxon>
        <taxon>Actinomycetota</taxon>
        <taxon>Actinomycetes</taxon>
        <taxon>Pseudonocardiales</taxon>
        <taxon>Pseudonocardiaceae</taxon>
        <taxon>Actinokineospora</taxon>
    </lineage>
</organism>
<feature type="domain" description="Cell envelope-related transcriptional attenuator" evidence="3">
    <location>
        <begin position="214"/>
        <end position="380"/>
    </location>
</feature>
<dbReference type="InterPro" id="IPR004474">
    <property type="entry name" value="LytR_CpsA_psr"/>
</dbReference>
<comment type="caution">
    <text evidence="5">The sequence shown here is derived from an EMBL/GenBank/DDBJ whole genome shotgun (WGS) entry which is preliminary data.</text>
</comment>
<dbReference type="Pfam" id="PF13399">
    <property type="entry name" value="LytR_C"/>
    <property type="match status" value="1"/>
</dbReference>